<dbReference type="AlphaFoldDB" id="A0A1D8KCZ7"/>
<evidence type="ECO:0000313" key="1">
    <source>
        <dbReference type="EMBL" id="AOV18829.1"/>
    </source>
</evidence>
<sequence length="159" mass="18015">MTRRQRTDILAEIEKRESRSSRTTFYLPKSVRDALQIRVLTDGYGARGKGRWIEDTINWFLDPEISGLGRLPGSGDVAAKHAWKALVCYTGAIKGEKIVRDLIFINPATHHRLWKASLEAALYGIDLDPPIYLDASLSSVLRAAIVWRLNKPKMWAPRT</sequence>
<keyword evidence="1" id="KW-0614">Plasmid</keyword>
<name>A0A1D8KCZ7_9GAMM</name>
<protein>
    <submittedName>
        <fullName evidence="1">Uncharacterized protein</fullName>
    </submittedName>
</protein>
<proteinExistence type="predicted"/>
<dbReference type="KEGG" id="aaeo:BJI67_16455"/>
<accession>A0A1D8KCZ7</accession>
<dbReference type="EMBL" id="CP017449">
    <property type="protein sequence ID" value="AOV18829.1"/>
    <property type="molecule type" value="Genomic_DNA"/>
</dbReference>
<dbReference type="Proteomes" id="UP000095342">
    <property type="component" value="Plasmid pAPV6"/>
</dbReference>
<geneLocation type="plasmid" evidence="2">
    <name>papv6</name>
</geneLocation>
<keyword evidence="2" id="KW-1185">Reference proteome</keyword>
<dbReference type="RefSeq" id="WP_070074352.1">
    <property type="nucleotide sequence ID" value="NZ_CP017449.1"/>
</dbReference>
<gene>
    <name evidence="1" type="ORF">BJI67_16455</name>
</gene>
<organism evidence="1 2">
    <name type="scientific">Acidihalobacter aeolianus</name>
    <dbReference type="NCBI Taxonomy" id="2792603"/>
    <lineage>
        <taxon>Bacteria</taxon>
        <taxon>Pseudomonadati</taxon>
        <taxon>Pseudomonadota</taxon>
        <taxon>Gammaproteobacteria</taxon>
        <taxon>Chromatiales</taxon>
        <taxon>Ectothiorhodospiraceae</taxon>
        <taxon>Acidihalobacter</taxon>
    </lineage>
</organism>
<reference evidence="1 2" key="1">
    <citation type="submission" date="2016-09" db="EMBL/GenBank/DDBJ databases">
        <title>Acidihalobacter prosperus V6 (DSM14174).</title>
        <authorList>
            <person name="Khaleque H.N."/>
            <person name="Ramsay J.P."/>
            <person name="Murphy R.J.T."/>
            <person name="Kaksonen A.H."/>
            <person name="Boxall N.J."/>
            <person name="Watkin E.L.J."/>
        </authorList>
    </citation>
    <scope>NUCLEOTIDE SEQUENCE [LARGE SCALE GENOMIC DNA]</scope>
    <source>
        <strain evidence="1 2">V6</strain>
        <plasmid evidence="2">papv6</plasmid>
    </source>
</reference>
<evidence type="ECO:0000313" key="2">
    <source>
        <dbReference type="Proteomes" id="UP000095342"/>
    </source>
</evidence>